<accession>A0ABD3A4X4</accession>
<dbReference type="EMBL" id="JBJUIK010000006">
    <property type="protein sequence ID" value="KAL3525585.1"/>
    <property type="molecule type" value="Genomic_DNA"/>
</dbReference>
<keyword evidence="2" id="KW-1185">Reference proteome</keyword>
<dbReference type="AlphaFoldDB" id="A0ABD3A4X4"/>
<protein>
    <submittedName>
        <fullName evidence="1">Uncharacterized protein</fullName>
    </submittedName>
</protein>
<dbReference type="Proteomes" id="UP001630127">
    <property type="component" value="Unassembled WGS sequence"/>
</dbReference>
<gene>
    <name evidence="1" type="ORF">ACH5RR_013957</name>
</gene>
<name>A0ABD3A4X4_9GENT</name>
<dbReference type="InterPro" id="IPR016972">
    <property type="entry name" value="UCP031279"/>
</dbReference>
<evidence type="ECO:0000313" key="1">
    <source>
        <dbReference type="EMBL" id="KAL3525585.1"/>
    </source>
</evidence>
<proteinExistence type="predicted"/>
<dbReference type="PIRSF" id="PIRSF031279">
    <property type="entry name" value="UCP031279"/>
    <property type="match status" value="1"/>
</dbReference>
<reference evidence="1 2" key="1">
    <citation type="submission" date="2024-11" db="EMBL/GenBank/DDBJ databases">
        <title>A near-complete genome assembly of Cinchona calisaya.</title>
        <authorList>
            <person name="Lian D.C."/>
            <person name="Zhao X.W."/>
            <person name="Wei L."/>
        </authorList>
    </citation>
    <scope>NUCLEOTIDE SEQUENCE [LARGE SCALE GENOMIC DNA]</scope>
    <source>
        <tissue evidence="1">Nenye</tissue>
    </source>
</reference>
<evidence type="ECO:0000313" key="2">
    <source>
        <dbReference type="Proteomes" id="UP001630127"/>
    </source>
</evidence>
<organism evidence="1 2">
    <name type="scientific">Cinchona calisaya</name>
    <dbReference type="NCBI Taxonomy" id="153742"/>
    <lineage>
        <taxon>Eukaryota</taxon>
        <taxon>Viridiplantae</taxon>
        <taxon>Streptophyta</taxon>
        <taxon>Embryophyta</taxon>
        <taxon>Tracheophyta</taxon>
        <taxon>Spermatophyta</taxon>
        <taxon>Magnoliopsida</taxon>
        <taxon>eudicotyledons</taxon>
        <taxon>Gunneridae</taxon>
        <taxon>Pentapetalae</taxon>
        <taxon>asterids</taxon>
        <taxon>lamiids</taxon>
        <taxon>Gentianales</taxon>
        <taxon>Rubiaceae</taxon>
        <taxon>Cinchonoideae</taxon>
        <taxon>Cinchoneae</taxon>
        <taxon>Cinchona</taxon>
    </lineage>
</organism>
<comment type="caution">
    <text evidence="1">The sequence shown here is derived from an EMBL/GenBank/DDBJ whole genome shotgun (WGS) entry which is preliminary data.</text>
</comment>
<dbReference type="PANTHER" id="PTHR33526:SF4">
    <property type="entry name" value="OS07G0123800 PROTEIN"/>
    <property type="match status" value="1"/>
</dbReference>
<sequence>MSTKNKKADKEGKFSRCIKAPIRILTKARDLYIKSMSDCATNVEIYSSYGAIGCPTPHVATSLPKSFSVRSSSASRKDDDLAELTRIASTRSVRKNKVELEILRRQNQSTLVGGGVSVVPRSHTVAFGRIDEEKPCDFGDSKLKTDHVFVRSGSHVVIRGRVF</sequence>
<dbReference type="PANTHER" id="PTHR33526">
    <property type="entry name" value="OS07G0123800 PROTEIN"/>
    <property type="match status" value="1"/>
</dbReference>